<evidence type="ECO:0000313" key="7">
    <source>
        <dbReference type="EMBL" id="OOC60528.1"/>
    </source>
</evidence>
<accession>A0A1B2DWR2</accession>
<dbReference type="EMBL" id="MRVI01000001">
    <property type="protein sequence ID" value="OOC60528.1"/>
    <property type="molecule type" value="Genomic_DNA"/>
</dbReference>
<proteinExistence type="inferred from homology"/>
<evidence type="ECO:0000313" key="6">
    <source>
        <dbReference type="EMBL" id="ANY72166.1"/>
    </source>
</evidence>
<dbReference type="GO" id="GO:0055052">
    <property type="term" value="C:ATP-binding cassette (ABC) transporter complex, substrate-binding subunit-containing"/>
    <property type="evidence" value="ECO:0007669"/>
    <property type="project" value="TreeGrafter"/>
</dbReference>
<feature type="compositionally biased region" description="Low complexity" evidence="4">
    <location>
        <begin position="258"/>
        <end position="270"/>
    </location>
</feature>
<evidence type="ECO:0000256" key="4">
    <source>
        <dbReference type="SAM" id="MobiDB-lite"/>
    </source>
</evidence>
<evidence type="ECO:0000256" key="2">
    <source>
        <dbReference type="ARBA" id="ARBA00022448"/>
    </source>
</evidence>
<evidence type="ECO:0000256" key="5">
    <source>
        <dbReference type="SAM" id="SignalP"/>
    </source>
</evidence>
<feature type="region of interest" description="Disordered" evidence="4">
    <location>
        <begin position="28"/>
        <end position="55"/>
    </location>
</feature>
<feature type="signal peptide" evidence="5">
    <location>
        <begin position="1"/>
        <end position="21"/>
    </location>
</feature>
<keyword evidence="8" id="KW-1185">Reference proteome</keyword>
<dbReference type="RefSeq" id="WP_077565002.1">
    <property type="nucleotide sequence ID" value="NZ_CP016809.1"/>
</dbReference>
<name>A0A1B2DWR2_9BACL</name>
<evidence type="ECO:0000256" key="3">
    <source>
        <dbReference type="ARBA" id="ARBA00022729"/>
    </source>
</evidence>
<dbReference type="GO" id="GO:0015768">
    <property type="term" value="P:maltose transport"/>
    <property type="evidence" value="ECO:0007669"/>
    <property type="project" value="TreeGrafter"/>
</dbReference>
<dbReference type="EMBL" id="CP016809">
    <property type="protein sequence ID" value="ANY72166.1"/>
    <property type="molecule type" value="Genomic_DNA"/>
</dbReference>
<feature type="chain" id="PRO_5038850301" evidence="5">
    <location>
        <begin position="22"/>
        <end position="419"/>
    </location>
</feature>
<dbReference type="PANTHER" id="PTHR30061:SF50">
    <property type="entry name" value="MALTOSE_MALTODEXTRIN-BINDING PERIPLASMIC PROTEIN"/>
    <property type="match status" value="1"/>
</dbReference>
<organism evidence="6">
    <name type="scientific">Paenibacillus ihbetae</name>
    <dbReference type="NCBI Taxonomy" id="1870820"/>
    <lineage>
        <taxon>Bacteria</taxon>
        <taxon>Bacillati</taxon>
        <taxon>Bacillota</taxon>
        <taxon>Bacilli</taxon>
        <taxon>Bacillales</taxon>
        <taxon>Paenibacillaceae</taxon>
        <taxon>Paenibacillus</taxon>
    </lineage>
</organism>
<dbReference type="OrthoDB" id="2585476at2"/>
<keyword evidence="2" id="KW-0813">Transport</keyword>
<evidence type="ECO:0000256" key="1">
    <source>
        <dbReference type="ARBA" id="ARBA00008520"/>
    </source>
</evidence>
<reference evidence="6" key="1">
    <citation type="submission" date="2016-08" db="EMBL/GenBank/DDBJ databases">
        <title>Complete Genome Seqeunce of Paenibacillus sp. nov. IHBB 9852 from high altitute lake of Indian trans-Himalayas.</title>
        <authorList>
            <person name="Kiran S."/>
            <person name="Swarnkar M.K."/>
            <person name="Rana A."/>
            <person name="Tewari R."/>
            <person name="Gulati A."/>
        </authorList>
    </citation>
    <scope>NUCLEOTIDE SEQUENCE [LARGE SCALE GENOMIC DNA]</scope>
    <source>
        <strain evidence="6">IHBB 9852</strain>
    </source>
</reference>
<sequence length="419" mass="45976">MKRKKYWFLFAVLLLSLSSLSPSFDFTHYTKREPPGDEPVPPEQRPETPEADQGPIQVGVQLSGAELRKLNELNEQFMREYGAEVKIVPLESDDPDGEESLDAFMKQLSLGEGPDILLTDSHDIKALAVNGYLLPVDASQAVVPDGEALSGLLTPLQWNGYQWGLPFDIDPYVMVWNGHGKDGSSGEFPRSRKEWKQYFGVHTSGAVLSFDLGDPYAFAAAIHLMEGDPSKPDREALDLLLRGVRPASEITSDEQQEPGEGSEPSKEPGSLKIGPYSGFAGQDIDGRSLALAMGNDRPKSPVVRTRCLAVAAQTESSALAMKWITYMTGKEQQREWSKSAGTLPVLSELYVTSSHLLHDQGIWQKTAVPVQLLLAENEASVLDFGASGSFQTYAEAARNLLSGEITIEKYLELHPPESQ</sequence>
<dbReference type="InterPro" id="IPR006059">
    <property type="entry name" value="SBP"/>
</dbReference>
<protein>
    <submittedName>
        <fullName evidence="6">ABC transporter substrate-binding protein</fullName>
    </submittedName>
</protein>
<dbReference type="SUPFAM" id="SSF53850">
    <property type="entry name" value="Periplasmic binding protein-like II"/>
    <property type="match status" value="1"/>
</dbReference>
<comment type="similarity">
    <text evidence="1">Belongs to the bacterial solute-binding protein 1 family.</text>
</comment>
<dbReference type="Pfam" id="PF13416">
    <property type="entry name" value="SBP_bac_8"/>
    <property type="match status" value="1"/>
</dbReference>
<dbReference type="Gene3D" id="3.40.190.10">
    <property type="entry name" value="Periplasmic binding protein-like II"/>
    <property type="match status" value="2"/>
</dbReference>
<dbReference type="AlphaFoldDB" id="A0A1B2DWR2"/>
<reference evidence="7 8" key="2">
    <citation type="submission" date="2016-12" db="EMBL/GenBank/DDBJ databases">
        <title>Genome sequencing and description of Paenibacillus sp. nov. from high altitude lake in the Indian Trans- Himalayas.</title>
        <authorList>
            <person name="Kiran S."/>
            <person name="Swarnkar M.K."/>
            <person name="Rana A."/>
            <person name="Tewari R."/>
            <person name="Gulati A."/>
        </authorList>
    </citation>
    <scope>NUCLEOTIDE SEQUENCE [LARGE SCALE GENOMIC DNA]</scope>
    <source>
        <strain evidence="7 8">IHBB 9951</strain>
    </source>
</reference>
<evidence type="ECO:0000313" key="8">
    <source>
        <dbReference type="Proteomes" id="UP000189059"/>
    </source>
</evidence>
<dbReference type="KEGG" id="pib:BBD41_05930"/>
<dbReference type="Proteomes" id="UP000189059">
    <property type="component" value="Unassembled WGS sequence"/>
</dbReference>
<keyword evidence="3 5" id="KW-0732">Signal</keyword>
<dbReference type="PANTHER" id="PTHR30061">
    <property type="entry name" value="MALTOSE-BINDING PERIPLASMIC PROTEIN"/>
    <property type="match status" value="1"/>
</dbReference>
<dbReference type="GO" id="GO:1901982">
    <property type="term" value="F:maltose binding"/>
    <property type="evidence" value="ECO:0007669"/>
    <property type="project" value="TreeGrafter"/>
</dbReference>
<gene>
    <name evidence="7" type="ORF">BBD40_00715</name>
    <name evidence="6" type="ORF">BBD41_05930</name>
</gene>
<feature type="region of interest" description="Disordered" evidence="4">
    <location>
        <begin position="247"/>
        <end position="274"/>
    </location>
</feature>
<dbReference type="GO" id="GO:0042956">
    <property type="term" value="P:maltodextrin transmembrane transport"/>
    <property type="evidence" value="ECO:0007669"/>
    <property type="project" value="TreeGrafter"/>
</dbReference>